<name>A0A0N0VD23_LEPPY</name>
<dbReference type="RefSeq" id="XP_015652415.1">
    <property type="nucleotide sequence ID" value="XM_015809095.1"/>
</dbReference>
<dbReference type="RefSeq" id="XP_015652414.1">
    <property type="nucleotide sequence ID" value="XM_015809094.1"/>
</dbReference>
<dbReference type="GeneID" id="26909834"/>
<dbReference type="VEuPathDB" id="TriTrypDB:LpyrH10_32_0840"/>
<dbReference type="Proteomes" id="UP000037923">
    <property type="component" value="Unassembled WGS sequence"/>
</dbReference>
<accession>A0A0N0VD23</accession>
<organism evidence="1 2">
    <name type="scientific">Leptomonas pyrrhocoris</name>
    <name type="common">Firebug parasite</name>
    <dbReference type="NCBI Taxonomy" id="157538"/>
    <lineage>
        <taxon>Eukaryota</taxon>
        <taxon>Discoba</taxon>
        <taxon>Euglenozoa</taxon>
        <taxon>Kinetoplastea</taxon>
        <taxon>Metakinetoplastina</taxon>
        <taxon>Trypanosomatida</taxon>
        <taxon>Trypanosomatidae</taxon>
        <taxon>Leishmaniinae</taxon>
        <taxon>Leptomonas</taxon>
    </lineage>
</organism>
<evidence type="ECO:0000313" key="1">
    <source>
        <dbReference type="EMBL" id="KPA73974.1"/>
    </source>
</evidence>
<proteinExistence type="predicted"/>
<protein>
    <submittedName>
        <fullName evidence="1">Uncharacterized protein</fullName>
    </submittedName>
</protein>
<keyword evidence="2" id="KW-1185">Reference proteome</keyword>
<dbReference type="AlphaFoldDB" id="A0A0N0VD23"/>
<dbReference type="EMBL" id="LGTL01000032">
    <property type="protein sequence ID" value="KPA73976.1"/>
    <property type="molecule type" value="Genomic_DNA"/>
</dbReference>
<dbReference type="RefSeq" id="XP_015652416.1">
    <property type="nucleotide sequence ID" value="XM_015809096.1"/>
</dbReference>
<dbReference type="EMBL" id="LGTL01000032">
    <property type="protein sequence ID" value="KPA73977.1"/>
    <property type="molecule type" value="Genomic_DNA"/>
</dbReference>
<reference evidence="1 2" key="1">
    <citation type="submission" date="2015-07" db="EMBL/GenBank/DDBJ databases">
        <title>High-quality genome of monoxenous trypanosomatid Leptomonas pyrrhocoris.</title>
        <authorList>
            <person name="Flegontov P."/>
            <person name="Butenko A."/>
            <person name="Firsov S."/>
            <person name="Vlcek C."/>
            <person name="Logacheva M.D."/>
            <person name="Field M."/>
            <person name="Filatov D."/>
            <person name="Flegontova O."/>
            <person name="Gerasimov E."/>
            <person name="Jackson A.P."/>
            <person name="Kelly S."/>
            <person name="Opperdoes F."/>
            <person name="O'Reilly A."/>
            <person name="Votypka J."/>
            <person name="Yurchenko V."/>
            <person name="Lukes J."/>
        </authorList>
    </citation>
    <scope>NUCLEOTIDE SEQUENCE [LARGE SCALE GENOMIC DNA]</scope>
    <source>
        <strain evidence="1">H10</strain>
    </source>
</reference>
<comment type="caution">
    <text evidence="1">The sequence shown here is derived from an EMBL/GenBank/DDBJ whole genome shotgun (WGS) entry which is preliminary data.</text>
</comment>
<dbReference type="EMBL" id="LGTL01000032">
    <property type="protein sequence ID" value="KPA73975.1"/>
    <property type="molecule type" value="Genomic_DNA"/>
</dbReference>
<evidence type="ECO:0000313" key="2">
    <source>
        <dbReference type="Proteomes" id="UP000037923"/>
    </source>
</evidence>
<dbReference type="RefSeq" id="XP_015652413.1">
    <property type="nucleotide sequence ID" value="XM_015809093.1"/>
</dbReference>
<sequence length="124" mass="13717">MFHRTCHALCGVSAQRYKTTITSETRKAIAGLDADVFGFSRAECGGPVPAKLLGRFRITDHVFLNTAVPPTEWAKRTQNVALYAALERKLREELPSASIAVCHTPDYPANIVFRFHLDSSARGQ</sequence>
<gene>
    <name evidence="1" type="ORF">ABB37_09551</name>
</gene>
<dbReference type="OrthoDB" id="10253744at2759"/>
<dbReference type="EMBL" id="LGTL01000032">
    <property type="protein sequence ID" value="KPA73974.1"/>
    <property type="molecule type" value="Genomic_DNA"/>
</dbReference>